<dbReference type="RefSeq" id="WP_281760807.1">
    <property type="nucleotide sequence ID" value="NZ_AP026709.1"/>
</dbReference>
<evidence type="ECO:0000313" key="2">
    <source>
        <dbReference type="Proteomes" id="UP001317742"/>
    </source>
</evidence>
<protein>
    <submittedName>
        <fullName evidence="1">Metallophosphoesterase</fullName>
    </submittedName>
</protein>
<dbReference type="InterPro" id="IPR005235">
    <property type="entry name" value="YmdB-like"/>
</dbReference>
<keyword evidence="2" id="KW-1185">Reference proteome</keyword>
<dbReference type="SUPFAM" id="SSF56300">
    <property type="entry name" value="Metallo-dependent phosphatases"/>
    <property type="match status" value="1"/>
</dbReference>
<dbReference type="InterPro" id="IPR029052">
    <property type="entry name" value="Metallo-depent_PP-like"/>
</dbReference>
<reference evidence="1 2" key="1">
    <citation type="submission" date="2022-08" db="EMBL/GenBank/DDBJ databases">
        <title>Genome Sequence of the sulphate-reducing bacterium, Pseudodesulfovibrio sp. SYK.</title>
        <authorList>
            <person name="Kondo R."/>
            <person name="Kataoka T."/>
        </authorList>
    </citation>
    <scope>NUCLEOTIDE SEQUENCE [LARGE SCALE GENOMIC DNA]</scope>
    <source>
        <strain evidence="1 2">SYK</strain>
    </source>
</reference>
<accession>A0ABN6S5D7</accession>
<organism evidence="1 2">
    <name type="scientific">Pseudodesulfovibrio nedwellii</name>
    <dbReference type="NCBI Taxonomy" id="2973072"/>
    <lineage>
        <taxon>Bacteria</taxon>
        <taxon>Pseudomonadati</taxon>
        <taxon>Thermodesulfobacteriota</taxon>
        <taxon>Desulfovibrionia</taxon>
        <taxon>Desulfovibrionales</taxon>
        <taxon>Desulfovibrionaceae</taxon>
    </lineage>
</organism>
<evidence type="ECO:0000313" key="1">
    <source>
        <dbReference type="EMBL" id="BDQ38309.1"/>
    </source>
</evidence>
<name>A0ABN6S5D7_9BACT</name>
<dbReference type="Pfam" id="PF13277">
    <property type="entry name" value="YmdB"/>
    <property type="match status" value="1"/>
</dbReference>
<dbReference type="PIRSF" id="PIRSF004789">
    <property type="entry name" value="DR1281"/>
    <property type="match status" value="1"/>
</dbReference>
<dbReference type="Gene3D" id="3.60.21.10">
    <property type="match status" value="1"/>
</dbReference>
<dbReference type="PANTHER" id="PTHR36303">
    <property type="entry name" value="2',3'-CYCLIC-NUCLEOTIDE 2'-PHOSPHODIESTERASE"/>
    <property type="match status" value="1"/>
</dbReference>
<dbReference type="NCBIfam" id="TIGR00282">
    <property type="entry name" value="TIGR00282 family metallophosphoesterase"/>
    <property type="match status" value="1"/>
</dbReference>
<gene>
    <name evidence="1" type="ORF">SYK_26690</name>
</gene>
<dbReference type="CDD" id="cd07382">
    <property type="entry name" value="MPP_DR1281"/>
    <property type="match status" value="1"/>
</dbReference>
<dbReference type="Proteomes" id="UP001317742">
    <property type="component" value="Chromosome"/>
</dbReference>
<dbReference type="PANTHER" id="PTHR36303:SF1">
    <property type="entry name" value="2',3'-CYCLIC-NUCLEOTIDE 2'-PHOSPHODIESTERASE"/>
    <property type="match status" value="1"/>
</dbReference>
<sequence length="261" mass="28072">MRILFLGDIVGIPGRKAIKDSLARIREQESIDLVFANGENASGGYGLKAKHAKDFFKAGVDGITGGNHIWKYKDLYSMLDSDKRILRPLNYADHLPGTGLRIFEKKGLPPVAVFNVIGRTFMPPIDCPFAAMESALDALPADIPVQLVDFHAEATGEKIAMGYFLEGKVSAVVGTHTHVQTNDAKVLPGGTAYLTDLGMCGAVNSCLGMKPEIILDRYLTGLPRQLEAAAGPGILQGAIFDIEDTTGNAVSITTFKQNDRP</sequence>
<dbReference type="EMBL" id="AP026709">
    <property type="protein sequence ID" value="BDQ38309.1"/>
    <property type="molecule type" value="Genomic_DNA"/>
</dbReference>
<proteinExistence type="predicted"/>